<name>A0ACC3SQ19_LIPKO</name>
<evidence type="ECO:0000313" key="2">
    <source>
        <dbReference type="Proteomes" id="UP001433508"/>
    </source>
</evidence>
<proteinExistence type="predicted"/>
<comment type="caution">
    <text evidence="1">The sequence shown here is derived from an EMBL/GenBank/DDBJ whole genome shotgun (WGS) entry which is preliminary data.</text>
</comment>
<organism evidence="1 2">
    <name type="scientific">Lipomyces kononenkoae</name>
    <name type="common">Yeast</name>
    <dbReference type="NCBI Taxonomy" id="34357"/>
    <lineage>
        <taxon>Eukaryota</taxon>
        <taxon>Fungi</taxon>
        <taxon>Dikarya</taxon>
        <taxon>Ascomycota</taxon>
        <taxon>Saccharomycotina</taxon>
        <taxon>Lipomycetes</taxon>
        <taxon>Lipomycetales</taxon>
        <taxon>Lipomycetaceae</taxon>
        <taxon>Lipomyces</taxon>
    </lineage>
</organism>
<sequence>MARQNGRSPDRPTPNDVMDWEPSTARTSKRAKWVDKEELDRRRQNGSCLRCGSTKHFVNGCPFLAPKRPSPTAKPTRDSLTVSEIDVEDAILEEDDDYAGKQPTGVAPVEGKARLQ</sequence>
<reference evidence="2" key="1">
    <citation type="journal article" date="2024" name="Front. Bioeng. Biotechnol.">
        <title>Genome-scale model development and genomic sequencing of the oleaginous clade Lipomyces.</title>
        <authorList>
            <person name="Czajka J.J."/>
            <person name="Han Y."/>
            <person name="Kim J."/>
            <person name="Mondo S.J."/>
            <person name="Hofstad B.A."/>
            <person name="Robles A."/>
            <person name="Haridas S."/>
            <person name="Riley R."/>
            <person name="LaButti K."/>
            <person name="Pangilinan J."/>
            <person name="Andreopoulos W."/>
            <person name="Lipzen A."/>
            <person name="Yan J."/>
            <person name="Wang M."/>
            <person name="Ng V."/>
            <person name="Grigoriev I.V."/>
            <person name="Spatafora J.W."/>
            <person name="Magnuson J.K."/>
            <person name="Baker S.E."/>
            <person name="Pomraning K.R."/>
        </authorList>
    </citation>
    <scope>NUCLEOTIDE SEQUENCE [LARGE SCALE GENOMIC DNA]</scope>
    <source>
        <strain evidence="2">CBS 7786</strain>
    </source>
</reference>
<protein>
    <submittedName>
        <fullName evidence="1">Uncharacterized protein</fullName>
    </submittedName>
</protein>
<keyword evidence="2" id="KW-1185">Reference proteome</keyword>
<accession>A0ACC3SQ19</accession>
<evidence type="ECO:0000313" key="1">
    <source>
        <dbReference type="EMBL" id="KAK9233743.1"/>
    </source>
</evidence>
<gene>
    <name evidence="1" type="ORF">V1525DRAFT_415538</name>
</gene>
<dbReference type="Proteomes" id="UP001433508">
    <property type="component" value="Unassembled WGS sequence"/>
</dbReference>
<dbReference type="EMBL" id="MU971629">
    <property type="protein sequence ID" value="KAK9233743.1"/>
    <property type="molecule type" value="Genomic_DNA"/>
</dbReference>